<keyword evidence="8" id="KW-1185">Reference proteome</keyword>
<keyword evidence="3 6" id="KW-0812">Transmembrane</keyword>
<dbReference type="RefSeq" id="WP_119864707.1">
    <property type="nucleotide sequence ID" value="NZ_CP016786.1"/>
</dbReference>
<accession>A0A343JAL0</accession>
<evidence type="ECO:0000256" key="3">
    <source>
        <dbReference type="ARBA" id="ARBA00022692"/>
    </source>
</evidence>
<evidence type="ECO:0000313" key="8">
    <source>
        <dbReference type="Proteomes" id="UP000264883"/>
    </source>
</evidence>
<dbReference type="KEGG" id="cia:BEN51_03465"/>
<dbReference type="Proteomes" id="UP000264883">
    <property type="component" value="Chromosome"/>
</dbReference>
<dbReference type="PANTHER" id="PTHR30482:SF10">
    <property type="entry name" value="HIGH-AFFINITY BRANCHED-CHAIN AMINO ACID TRANSPORT PROTEIN BRAE"/>
    <property type="match status" value="1"/>
</dbReference>
<dbReference type="GO" id="GO:0005886">
    <property type="term" value="C:plasma membrane"/>
    <property type="evidence" value="ECO:0007669"/>
    <property type="project" value="UniProtKB-SubCell"/>
</dbReference>
<keyword evidence="4 6" id="KW-1133">Transmembrane helix</keyword>
<feature type="transmembrane region" description="Helical" evidence="6">
    <location>
        <begin position="64"/>
        <end position="83"/>
    </location>
</feature>
<dbReference type="CDD" id="cd06581">
    <property type="entry name" value="TM_PBP1_LivM_like"/>
    <property type="match status" value="1"/>
</dbReference>
<evidence type="ECO:0000256" key="6">
    <source>
        <dbReference type="SAM" id="Phobius"/>
    </source>
</evidence>
<feature type="transmembrane region" description="Helical" evidence="6">
    <location>
        <begin position="240"/>
        <end position="265"/>
    </location>
</feature>
<dbReference type="InterPro" id="IPR001851">
    <property type="entry name" value="ABC_transp_permease"/>
</dbReference>
<keyword evidence="2" id="KW-1003">Cell membrane</keyword>
<name>A0A343JAL0_9CLOT</name>
<evidence type="ECO:0000256" key="5">
    <source>
        <dbReference type="ARBA" id="ARBA00023136"/>
    </source>
</evidence>
<evidence type="ECO:0000313" key="7">
    <source>
        <dbReference type="EMBL" id="ASW42568.1"/>
    </source>
</evidence>
<dbReference type="PANTHER" id="PTHR30482">
    <property type="entry name" value="HIGH-AFFINITY BRANCHED-CHAIN AMINO ACID TRANSPORT SYSTEM PERMEASE"/>
    <property type="match status" value="1"/>
</dbReference>
<dbReference type="AlphaFoldDB" id="A0A343JAL0"/>
<feature type="transmembrane region" description="Helical" evidence="6">
    <location>
        <begin position="155"/>
        <end position="173"/>
    </location>
</feature>
<feature type="transmembrane region" description="Helical" evidence="6">
    <location>
        <begin position="38"/>
        <end position="57"/>
    </location>
</feature>
<dbReference type="OrthoDB" id="9789927at2"/>
<evidence type="ECO:0000256" key="1">
    <source>
        <dbReference type="ARBA" id="ARBA00004651"/>
    </source>
</evidence>
<feature type="transmembrane region" description="Helical" evidence="6">
    <location>
        <begin position="12"/>
        <end position="32"/>
    </location>
</feature>
<dbReference type="GO" id="GO:0015658">
    <property type="term" value="F:branched-chain amino acid transmembrane transporter activity"/>
    <property type="evidence" value="ECO:0007669"/>
    <property type="project" value="InterPro"/>
</dbReference>
<keyword evidence="5 6" id="KW-0472">Membrane</keyword>
<comment type="subcellular location">
    <subcellularLocation>
        <location evidence="1">Cell membrane</location>
        <topology evidence="1">Multi-pass membrane protein</topology>
    </subcellularLocation>
</comment>
<feature type="transmembrane region" description="Helical" evidence="6">
    <location>
        <begin position="277"/>
        <end position="296"/>
    </location>
</feature>
<feature type="transmembrane region" description="Helical" evidence="6">
    <location>
        <begin position="116"/>
        <end position="135"/>
    </location>
</feature>
<reference evidence="7 8" key="1">
    <citation type="submission" date="2016-08" db="EMBL/GenBank/DDBJ databases">
        <title>Complete Genome Sequence Of The Indigo Reducing Clostridium isatidis DSM15098.</title>
        <authorList>
            <person name="Little G.T."/>
            <person name="Minton N.P."/>
        </authorList>
    </citation>
    <scope>NUCLEOTIDE SEQUENCE [LARGE SCALE GENOMIC DNA]</scope>
    <source>
        <strain evidence="7 8">DSM 15098</strain>
    </source>
</reference>
<protein>
    <submittedName>
        <fullName evidence="7">ABC transporter</fullName>
    </submittedName>
</protein>
<organism evidence="7 8">
    <name type="scientific">Clostridium isatidis</name>
    <dbReference type="NCBI Taxonomy" id="182773"/>
    <lineage>
        <taxon>Bacteria</taxon>
        <taxon>Bacillati</taxon>
        <taxon>Bacillota</taxon>
        <taxon>Clostridia</taxon>
        <taxon>Eubacteriales</taxon>
        <taxon>Clostridiaceae</taxon>
        <taxon>Clostridium</taxon>
    </lineage>
</organism>
<feature type="transmembrane region" description="Helical" evidence="6">
    <location>
        <begin position="203"/>
        <end position="220"/>
    </location>
</feature>
<proteinExistence type="predicted"/>
<feature type="transmembrane region" description="Helical" evidence="6">
    <location>
        <begin position="89"/>
        <end position="109"/>
    </location>
</feature>
<evidence type="ECO:0000256" key="2">
    <source>
        <dbReference type="ARBA" id="ARBA00022475"/>
    </source>
</evidence>
<dbReference type="InterPro" id="IPR043428">
    <property type="entry name" value="LivM-like"/>
</dbReference>
<evidence type="ECO:0000256" key="4">
    <source>
        <dbReference type="ARBA" id="ARBA00022989"/>
    </source>
</evidence>
<sequence>MKDILKKSSFKALMAIIAVFALLNTLIQTGVINYYYSGIINLILINVILAVSLNLIVGFTGQLCLGHAGFMAVGAYISAILTLKTNMPLILGIIIGGIIASLFALLIGIPTLKLTGDYFAITTLAFGEIIKVIIMNMDYLGGASGLSGIPIKTKFPLAFIFTVLTIVIIYNIIESSHGRAIISIRENEIAAQAMGVNTFKYKIYSFVIAAFFAGVAGALYSHYIGFLQPVSFDYLQSINILVFVVFGGMGSLSGSIISASILTFLPEALRSINELRMIIYPLALIILMIFRPQGLLGNKELSLKIFKNLANRKEDKVC</sequence>
<gene>
    <name evidence="7" type="ORF">BEN51_03465</name>
</gene>
<dbReference type="EMBL" id="CP016786">
    <property type="protein sequence ID" value="ASW42568.1"/>
    <property type="molecule type" value="Genomic_DNA"/>
</dbReference>
<dbReference type="Pfam" id="PF02653">
    <property type="entry name" value="BPD_transp_2"/>
    <property type="match status" value="1"/>
</dbReference>